<dbReference type="Proteomes" id="UP001057991">
    <property type="component" value="Chromosome"/>
</dbReference>
<evidence type="ECO:0000256" key="1">
    <source>
        <dbReference type="SAM" id="MobiDB-lite"/>
    </source>
</evidence>
<accession>A0A9Q9HGB3</accession>
<sequence>MLWLFALIPLVAGGFIIDSWSDNDDEVEDAETPDVTVTDGDGNGSGDGGDTDNSGSDGDGPVTVNGSSDADVVNEQNSKHDTLVTLRDGDDFASTGAGDDEIYGGAGNDALFAGAGNDLLSGGKGNDILVGGDGEDQLFGHEGADALWGGSFSSDGTDIIDDLAADTLSGGWGADTLVGGASDVLTGGEKADMFYAIQNGAEEGNAPVVTDFESGLDTLGVIVEDDDPSPDHVSFQENADGTGVDMFYRSVKVMTLEGRAVDDFENVVVDVVVANAQNAA</sequence>
<dbReference type="PROSITE" id="PS00330">
    <property type="entry name" value="HEMOLYSIN_CALCIUM"/>
    <property type="match status" value="2"/>
</dbReference>
<name>A0A9Q9HGB3_9RHOB</name>
<protein>
    <recommendedName>
        <fullName evidence="4">Calcium-binding protein</fullName>
    </recommendedName>
</protein>
<dbReference type="InterPro" id="IPR011049">
    <property type="entry name" value="Serralysin-like_metalloprot_C"/>
</dbReference>
<dbReference type="InterPro" id="IPR018511">
    <property type="entry name" value="Hemolysin-typ_Ca-bd_CS"/>
</dbReference>
<feature type="region of interest" description="Disordered" evidence="1">
    <location>
        <begin position="24"/>
        <end position="81"/>
    </location>
</feature>
<dbReference type="Gene3D" id="2.150.10.10">
    <property type="entry name" value="Serralysin-like metalloprotease, C-terminal"/>
    <property type="match status" value="2"/>
</dbReference>
<reference evidence="2" key="1">
    <citation type="submission" date="2021-08" db="EMBL/GenBank/DDBJ databases">
        <authorList>
            <person name="Nwanade C."/>
            <person name="Wang M."/>
            <person name="Masoudi A."/>
            <person name="Yu Z."/>
            <person name="Liu J."/>
        </authorList>
    </citation>
    <scope>NUCLEOTIDE SEQUENCE</scope>
    <source>
        <strain evidence="2">S056</strain>
    </source>
</reference>
<dbReference type="EMBL" id="CP080776">
    <property type="protein sequence ID" value="UWP96770.1"/>
    <property type="molecule type" value="Genomic_DNA"/>
</dbReference>
<evidence type="ECO:0008006" key="4">
    <source>
        <dbReference type="Google" id="ProtNLM"/>
    </source>
</evidence>
<gene>
    <name evidence="2" type="ORF">K3X48_07320</name>
</gene>
<dbReference type="GO" id="GO:0005509">
    <property type="term" value="F:calcium ion binding"/>
    <property type="evidence" value="ECO:0007669"/>
    <property type="project" value="InterPro"/>
</dbReference>
<dbReference type="RefSeq" id="WP_311196757.1">
    <property type="nucleotide sequence ID" value="NZ_CP080776.1"/>
</dbReference>
<dbReference type="AlphaFoldDB" id="A0A9Q9HGB3"/>
<feature type="compositionally biased region" description="Low complexity" evidence="1">
    <location>
        <begin position="51"/>
        <end position="60"/>
    </location>
</feature>
<evidence type="ECO:0000313" key="3">
    <source>
        <dbReference type="Proteomes" id="UP001057991"/>
    </source>
</evidence>
<dbReference type="SUPFAM" id="SSF51120">
    <property type="entry name" value="beta-Roll"/>
    <property type="match status" value="2"/>
</dbReference>
<dbReference type="Pfam" id="PF00353">
    <property type="entry name" value="HemolysinCabind"/>
    <property type="match status" value="3"/>
</dbReference>
<proteinExistence type="predicted"/>
<evidence type="ECO:0000313" key="2">
    <source>
        <dbReference type="EMBL" id="UWP96770.1"/>
    </source>
</evidence>
<organism evidence="2 3">
    <name type="scientific">Aliiroseovarius crassostreae</name>
    <dbReference type="NCBI Taxonomy" id="154981"/>
    <lineage>
        <taxon>Bacteria</taxon>
        <taxon>Pseudomonadati</taxon>
        <taxon>Pseudomonadota</taxon>
        <taxon>Alphaproteobacteria</taxon>
        <taxon>Rhodobacterales</taxon>
        <taxon>Paracoccaceae</taxon>
        <taxon>Aliiroseovarius</taxon>
    </lineage>
</organism>
<dbReference type="PRINTS" id="PR00313">
    <property type="entry name" value="CABNDNGRPT"/>
</dbReference>
<dbReference type="InterPro" id="IPR001343">
    <property type="entry name" value="Hemolysn_Ca-bd"/>
</dbReference>